<dbReference type="GO" id="GO:0003723">
    <property type="term" value="F:RNA binding"/>
    <property type="evidence" value="ECO:0007669"/>
    <property type="project" value="UniProtKB-KW"/>
</dbReference>
<dbReference type="Pfam" id="PF10502">
    <property type="entry name" value="Peptidase_S26"/>
    <property type="match status" value="1"/>
</dbReference>
<name>A0A3E2BLP0_9BACT</name>
<feature type="domain" description="Peptidase S26" evidence="8">
    <location>
        <begin position="28"/>
        <end position="208"/>
    </location>
</feature>
<sequence length="247" mass="29518">MLGKKFDREVEEIKEQEKKPKREKSLFREYFELIAETAVFVFFVMTYVVQAFQIPTGSMEPTLLVGDFLLVNKFVYARPQGALEAFVLPSKKLERQDIVVFKWPRDLSKDFVKRVIALEGEKVEIKDKEVFINDRPLEERYKVHNDSQIFQKGNFYQYDDVIRDNYGPVVVPPGHVFVMGDNRDNSLDSRYWSFLPTSYIKGRPWLIYFSYEAEKDAYQKNGVKDRVRKFLRFIFKTRWKRMLKVIF</sequence>
<gene>
    <name evidence="9" type="ORF">OP8BY_0174</name>
</gene>
<evidence type="ECO:0000256" key="1">
    <source>
        <dbReference type="ARBA" id="ARBA00000677"/>
    </source>
</evidence>
<comment type="similarity">
    <text evidence="2 7">Belongs to the peptidase S26 family.</text>
</comment>
<keyword evidence="7" id="KW-0472">Membrane</keyword>
<keyword evidence="7" id="KW-1133">Transmembrane helix</keyword>
<comment type="caution">
    <text evidence="9">The sequence shown here is derived from an EMBL/GenBank/DDBJ whole genome shotgun (WGS) entry which is preliminary data.</text>
</comment>
<feature type="active site" evidence="5">
    <location>
        <position position="113"/>
    </location>
</feature>
<dbReference type="InterPro" id="IPR000223">
    <property type="entry name" value="Pept_S26A_signal_pept_1"/>
</dbReference>
<evidence type="ECO:0000313" key="10">
    <source>
        <dbReference type="Proteomes" id="UP000257323"/>
    </source>
</evidence>
<comment type="catalytic activity">
    <reaction evidence="1 7">
        <text>Cleavage of hydrophobic, N-terminal signal or leader sequences from secreted and periplasmic proteins.</text>
        <dbReference type="EC" id="3.4.21.89"/>
    </reaction>
</comment>
<dbReference type="SUPFAM" id="SSF51306">
    <property type="entry name" value="LexA/Signal peptidase"/>
    <property type="match status" value="1"/>
</dbReference>
<dbReference type="PROSITE" id="PS50889">
    <property type="entry name" value="S4"/>
    <property type="match status" value="1"/>
</dbReference>
<evidence type="ECO:0000256" key="3">
    <source>
        <dbReference type="ARBA" id="ARBA00013208"/>
    </source>
</evidence>
<dbReference type="NCBIfam" id="TIGR02227">
    <property type="entry name" value="sigpep_I_bact"/>
    <property type="match status" value="1"/>
</dbReference>
<dbReference type="InterPro" id="IPR019533">
    <property type="entry name" value="Peptidase_S26"/>
</dbReference>
<evidence type="ECO:0000256" key="6">
    <source>
        <dbReference type="PROSITE-ProRule" id="PRU00182"/>
    </source>
</evidence>
<evidence type="ECO:0000256" key="5">
    <source>
        <dbReference type="PIRSR" id="PIRSR600223-1"/>
    </source>
</evidence>
<dbReference type="PANTHER" id="PTHR43390">
    <property type="entry name" value="SIGNAL PEPTIDASE I"/>
    <property type="match status" value="1"/>
</dbReference>
<dbReference type="InterPro" id="IPR036286">
    <property type="entry name" value="LexA/Signal_pep-like_sf"/>
</dbReference>
<keyword evidence="7" id="KW-0645">Protease</keyword>
<dbReference type="Proteomes" id="UP000257323">
    <property type="component" value="Unassembled WGS sequence"/>
</dbReference>
<dbReference type="PANTHER" id="PTHR43390:SF1">
    <property type="entry name" value="CHLOROPLAST PROCESSING PEPTIDASE"/>
    <property type="match status" value="1"/>
</dbReference>
<dbReference type="GO" id="GO:0004252">
    <property type="term" value="F:serine-type endopeptidase activity"/>
    <property type="evidence" value="ECO:0007669"/>
    <property type="project" value="InterPro"/>
</dbReference>
<keyword evidence="4 7" id="KW-0378">Hydrolase</keyword>
<dbReference type="InterPro" id="IPR019758">
    <property type="entry name" value="Pept_S26A_signal_pept_1_CS"/>
</dbReference>
<dbReference type="Gene3D" id="2.10.109.10">
    <property type="entry name" value="Umud Fragment, subunit A"/>
    <property type="match status" value="1"/>
</dbReference>
<dbReference type="EC" id="3.4.21.89" evidence="3 7"/>
<evidence type="ECO:0000259" key="8">
    <source>
        <dbReference type="Pfam" id="PF10502"/>
    </source>
</evidence>
<evidence type="ECO:0000256" key="7">
    <source>
        <dbReference type="RuleBase" id="RU362042"/>
    </source>
</evidence>
<dbReference type="EMBL" id="QUAH01000008">
    <property type="protein sequence ID" value="RFT15526.1"/>
    <property type="molecule type" value="Genomic_DNA"/>
</dbReference>
<evidence type="ECO:0000313" key="9">
    <source>
        <dbReference type="EMBL" id="RFT15526.1"/>
    </source>
</evidence>
<keyword evidence="7" id="KW-0812">Transmembrane</keyword>
<dbReference type="PROSITE" id="PS00761">
    <property type="entry name" value="SPASE_I_3"/>
    <property type="match status" value="1"/>
</dbReference>
<feature type="active site" evidence="5">
    <location>
        <position position="58"/>
    </location>
</feature>
<reference evidence="9 10" key="1">
    <citation type="submission" date="2018-08" db="EMBL/GenBank/DDBJ databases">
        <title>Genome analysis of the thermophilic bacterium of the candidate phylum Aminicenantes from deep subsurface aquifer revealed its physiology and ecological role.</title>
        <authorList>
            <person name="Kadnikov V.V."/>
            <person name="Mardanov A.V."/>
            <person name="Beletsky A.V."/>
            <person name="Karnachuk O.V."/>
            <person name="Ravin N.V."/>
        </authorList>
    </citation>
    <scope>NUCLEOTIDE SEQUENCE [LARGE SCALE GENOMIC DNA]</scope>
    <source>
        <strain evidence="9">BY38</strain>
    </source>
</reference>
<dbReference type="AlphaFoldDB" id="A0A3E2BLP0"/>
<organism evidence="9 10">
    <name type="scientific">Candidatus Saccharicenans subterraneus</name>
    <dbReference type="NCBI Taxonomy" id="2508984"/>
    <lineage>
        <taxon>Bacteria</taxon>
        <taxon>Candidatus Aminicenantota</taxon>
        <taxon>Candidatus Aminicenantia</taxon>
        <taxon>Candidatus Aminicenantales</taxon>
        <taxon>Candidatus Saccharicenantaceae</taxon>
        <taxon>Candidatus Saccharicenans</taxon>
    </lineage>
</organism>
<dbReference type="GO" id="GO:0006465">
    <property type="term" value="P:signal peptide processing"/>
    <property type="evidence" value="ECO:0007669"/>
    <property type="project" value="InterPro"/>
</dbReference>
<protein>
    <recommendedName>
        <fullName evidence="3 7">Signal peptidase I</fullName>
        <ecNumber evidence="3 7">3.4.21.89</ecNumber>
    </recommendedName>
</protein>
<dbReference type="PRINTS" id="PR00727">
    <property type="entry name" value="LEADERPTASE"/>
</dbReference>
<dbReference type="CDD" id="cd06530">
    <property type="entry name" value="S26_SPase_I"/>
    <property type="match status" value="1"/>
</dbReference>
<feature type="transmembrane region" description="Helical" evidence="7">
    <location>
        <begin position="30"/>
        <end position="49"/>
    </location>
</feature>
<evidence type="ECO:0000256" key="2">
    <source>
        <dbReference type="ARBA" id="ARBA00009370"/>
    </source>
</evidence>
<accession>A0A3E2BLP0</accession>
<dbReference type="GO" id="GO:0016020">
    <property type="term" value="C:membrane"/>
    <property type="evidence" value="ECO:0007669"/>
    <property type="project" value="UniProtKB-SubCell"/>
</dbReference>
<proteinExistence type="inferred from homology"/>
<evidence type="ECO:0000256" key="4">
    <source>
        <dbReference type="ARBA" id="ARBA00022801"/>
    </source>
</evidence>
<keyword evidence="6" id="KW-0694">RNA-binding</keyword>
<dbReference type="GO" id="GO:0009003">
    <property type="term" value="F:signal peptidase activity"/>
    <property type="evidence" value="ECO:0007669"/>
    <property type="project" value="UniProtKB-EC"/>
</dbReference>
<comment type="subcellular location">
    <subcellularLocation>
        <location evidence="7">Membrane</location>
        <topology evidence="7">Single-pass type II membrane protein</topology>
    </subcellularLocation>
</comment>